<dbReference type="SUPFAM" id="SSF56601">
    <property type="entry name" value="beta-lactamase/transpeptidase-like"/>
    <property type="match status" value="1"/>
</dbReference>
<dbReference type="InterPro" id="IPR012338">
    <property type="entry name" value="Beta-lactam/transpept-like"/>
</dbReference>
<dbReference type="Proteomes" id="UP000051673">
    <property type="component" value="Unassembled WGS sequence"/>
</dbReference>
<evidence type="ECO:0000313" key="5">
    <source>
        <dbReference type="EMBL" id="KRN77284.1"/>
    </source>
</evidence>
<dbReference type="InterPro" id="IPR050491">
    <property type="entry name" value="AmpC-like"/>
</dbReference>
<evidence type="ECO:0000259" key="4">
    <source>
        <dbReference type="Pfam" id="PF00144"/>
    </source>
</evidence>
<evidence type="ECO:0000256" key="1">
    <source>
        <dbReference type="ARBA" id="ARBA00004370"/>
    </source>
</evidence>
<keyword evidence="2" id="KW-0472">Membrane</keyword>
<dbReference type="GO" id="GO:0016020">
    <property type="term" value="C:membrane"/>
    <property type="evidence" value="ECO:0007669"/>
    <property type="project" value="UniProtKB-SubCell"/>
</dbReference>
<name>A0A0R2JSP8_9LACO</name>
<comment type="subcellular location">
    <subcellularLocation>
        <location evidence="1">Membrane</location>
    </subcellularLocation>
</comment>
<feature type="domain" description="Beta-lactamase-related" evidence="4">
    <location>
        <begin position="65"/>
        <end position="346"/>
    </location>
</feature>
<dbReference type="InterPro" id="IPR001466">
    <property type="entry name" value="Beta-lactam-related"/>
</dbReference>
<evidence type="ECO:0000256" key="2">
    <source>
        <dbReference type="ARBA" id="ARBA00023136"/>
    </source>
</evidence>
<dbReference type="EMBL" id="JQCD01000021">
    <property type="protein sequence ID" value="KRN77284.1"/>
    <property type="molecule type" value="Genomic_DNA"/>
</dbReference>
<keyword evidence="6" id="KW-1185">Reference proteome</keyword>
<proteinExistence type="predicted"/>
<dbReference type="PATRIC" id="fig|1620.3.peg.1676"/>
<dbReference type="PANTHER" id="PTHR46825">
    <property type="entry name" value="D-ALANYL-D-ALANINE-CARBOXYPEPTIDASE/ENDOPEPTIDASE AMPH"/>
    <property type="match status" value="1"/>
</dbReference>
<dbReference type="Gene3D" id="3.40.710.10">
    <property type="entry name" value="DD-peptidase/beta-lactamase superfamily"/>
    <property type="match status" value="1"/>
</dbReference>
<feature type="compositionally biased region" description="Polar residues" evidence="3">
    <location>
        <begin position="18"/>
        <end position="31"/>
    </location>
</feature>
<dbReference type="STRING" id="1620.IV67_GL001639"/>
<feature type="region of interest" description="Disordered" evidence="3">
    <location>
        <begin position="1"/>
        <end position="55"/>
    </location>
</feature>
<evidence type="ECO:0000313" key="6">
    <source>
        <dbReference type="Proteomes" id="UP000051673"/>
    </source>
</evidence>
<evidence type="ECO:0000256" key="3">
    <source>
        <dbReference type="SAM" id="MobiDB-lite"/>
    </source>
</evidence>
<accession>A0A0R2JSP8</accession>
<organism evidence="5 6">
    <name type="scientific">Weissella minor</name>
    <dbReference type="NCBI Taxonomy" id="1620"/>
    <lineage>
        <taxon>Bacteria</taxon>
        <taxon>Bacillati</taxon>
        <taxon>Bacillota</taxon>
        <taxon>Bacilli</taxon>
        <taxon>Lactobacillales</taxon>
        <taxon>Lactobacillaceae</taxon>
        <taxon>Weissella</taxon>
    </lineage>
</organism>
<protein>
    <submittedName>
        <fullName evidence="5">Beta-lactamase class C or other penicillin binding protein</fullName>
    </submittedName>
</protein>
<dbReference type="Pfam" id="PF00144">
    <property type="entry name" value="Beta-lactamase"/>
    <property type="match status" value="1"/>
</dbReference>
<dbReference type="AlphaFoldDB" id="A0A0R2JSP8"/>
<dbReference type="PANTHER" id="PTHR46825:SF11">
    <property type="entry name" value="PENICILLIN-BINDING PROTEIN 4"/>
    <property type="match status" value="1"/>
</dbReference>
<comment type="caution">
    <text evidence="5">The sequence shown here is derived from an EMBL/GenBank/DDBJ whole genome shotgun (WGS) entry which is preliminary data.</text>
</comment>
<reference evidence="5 6" key="1">
    <citation type="journal article" date="2015" name="Genome Announc.">
        <title>Expanding the biotechnology potential of lactobacilli through comparative genomics of 213 strains and associated genera.</title>
        <authorList>
            <person name="Sun Z."/>
            <person name="Harris H.M."/>
            <person name="McCann A."/>
            <person name="Guo C."/>
            <person name="Argimon S."/>
            <person name="Zhang W."/>
            <person name="Yang X."/>
            <person name="Jeffery I.B."/>
            <person name="Cooney J.C."/>
            <person name="Kagawa T.F."/>
            <person name="Liu W."/>
            <person name="Song Y."/>
            <person name="Salvetti E."/>
            <person name="Wrobel A."/>
            <person name="Rasinkangas P."/>
            <person name="Parkhill J."/>
            <person name="Rea M.C."/>
            <person name="O'Sullivan O."/>
            <person name="Ritari J."/>
            <person name="Douillard F.P."/>
            <person name="Paul Ross R."/>
            <person name="Yang R."/>
            <person name="Briner A.E."/>
            <person name="Felis G.E."/>
            <person name="de Vos W.M."/>
            <person name="Barrangou R."/>
            <person name="Klaenhammer T.R."/>
            <person name="Caufield P.W."/>
            <person name="Cui Y."/>
            <person name="Zhang H."/>
            <person name="O'Toole P.W."/>
        </authorList>
    </citation>
    <scope>NUCLEOTIDE SEQUENCE [LARGE SCALE GENOMIC DNA]</scope>
    <source>
        <strain evidence="5 6">DSM 20014</strain>
    </source>
</reference>
<sequence length="355" mass="40151">MGAMLLRQHQQVKDNHDMTPTQQKNKQQALQDSKKHQDTGIKTVEPTSSQSRSYDEQLKKVGYSGTALIVQNNQIILHKGYGKSRDSISNSVTTTYPLASITKNVTSIMLLKQMKLHDLSKDTKLSTFYPQIPNADNITLQDLWLMQSGLSNEKFSGKKMSQKEYVDDVVKRVKASEPMYHWTYNATNFIIISGILQKLTNQSYDDLLESQIQPEYRFENVKQFSENDMRPQGHDKEGNPINFNKQRFDREVGTGDVFGTAWTTYKFLKNENNGSVVPSADYKMLTQTLNGASYAGGLYHSEGGTVIGGHGMMQGFESTVYMTKDGKDAVLLFSNANNPDVNKVKARELFKDIRK</sequence>
<gene>
    <name evidence="5" type="ORF">IV67_GL001639</name>
</gene>